<dbReference type="Pfam" id="PF13692">
    <property type="entry name" value="Glyco_trans_1_4"/>
    <property type="match status" value="1"/>
</dbReference>
<keyword evidence="1 2" id="KW-0808">Transferase</keyword>
<comment type="caution">
    <text evidence="2">The sequence shown here is derived from an EMBL/GenBank/DDBJ whole genome shotgun (WGS) entry which is preliminary data.</text>
</comment>
<dbReference type="Gene3D" id="3.40.50.2000">
    <property type="entry name" value="Glycogen Phosphorylase B"/>
    <property type="match status" value="2"/>
</dbReference>
<evidence type="ECO:0000313" key="3">
    <source>
        <dbReference type="Proteomes" id="UP000537718"/>
    </source>
</evidence>
<dbReference type="SUPFAM" id="SSF53756">
    <property type="entry name" value="UDP-Glycosyltransferase/glycogen phosphorylase"/>
    <property type="match status" value="1"/>
</dbReference>
<evidence type="ECO:0000313" key="2">
    <source>
        <dbReference type="EMBL" id="MBB5622322.1"/>
    </source>
</evidence>
<dbReference type="PANTHER" id="PTHR46401:SF2">
    <property type="entry name" value="GLYCOSYLTRANSFERASE WBBK-RELATED"/>
    <property type="match status" value="1"/>
</dbReference>
<dbReference type="EMBL" id="JACHCF010000008">
    <property type="protein sequence ID" value="MBB5622322.1"/>
    <property type="molecule type" value="Genomic_DNA"/>
</dbReference>
<gene>
    <name evidence="2" type="ORF">HDE69_003397</name>
</gene>
<dbReference type="GO" id="GO:0009103">
    <property type="term" value="P:lipopolysaccharide biosynthetic process"/>
    <property type="evidence" value="ECO:0007669"/>
    <property type="project" value="TreeGrafter"/>
</dbReference>
<accession>A0A7W8YVB2</accession>
<protein>
    <submittedName>
        <fullName evidence="2">Glycosyltransferase involved in cell wall biosynthesis</fullName>
    </submittedName>
</protein>
<dbReference type="PANTHER" id="PTHR46401">
    <property type="entry name" value="GLYCOSYLTRANSFERASE WBBK-RELATED"/>
    <property type="match status" value="1"/>
</dbReference>
<proteinExistence type="predicted"/>
<dbReference type="RefSeq" id="WP_183868251.1">
    <property type="nucleotide sequence ID" value="NZ_JACHCF010000008.1"/>
</dbReference>
<name>A0A7W8YVB2_9SPHI</name>
<organism evidence="2 3">
    <name type="scientific">Pedobacter cryoconitis</name>
    <dbReference type="NCBI Taxonomy" id="188932"/>
    <lineage>
        <taxon>Bacteria</taxon>
        <taxon>Pseudomonadati</taxon>
        <taxon>Bacteroidota</taxon>
        <taxon>Sphingobacteriia</taxon>
        <taxon>Sphingobacteriales</taxon>
        <taxon>Sphingobacteriaceae</taxon>
        <taxon>Pedobacter</taxon>
    </lineage>
</organism>
<reference evidence="2 3" key="1">
    <citation type="submission" date="2020-08" db="EMBL/GenBank/DDBJ databases">
        <title>Genomic Encyclopedia of Type Strains, Phase IV (KMG-V): Genome sequencing to study the core and pangenomes of soil and plant-associated prokaryotes.</title>
        <authorList>
            <person name="Whitman W."/>
        </authorList>
    </citation>
    <scope>NUCLEOTIDE SEQUENCE [LARGE SCALE GENOMIC DNA]</scope>
    <source>
        <strain evidence="2 3">MP7CTX6</strain>
    </source>
</reference>
<sequence>MKKKCLIIIPGIPFPPVDGHKLKIYNLIKILSKKYDLHIVTISKTKLNEQEQDFINTHSYKNAHFKLNLIGAGFRILKNIFSPTPFQVAYFTLNAVKKYLKVNTESDDLVIFNLVRTAGYLPLLKSKKIVFDMVDLLSKSYFKSGISTSSRLFRLIYKIEGKRLLAYERIVMRNSDLTLCVNNDDAIALKPYGDVIWLPNGVKDHLFDYQEFDKKYKNSIVFFGAMFYQPNIDAVIWFDKYVMDHLNKDITLYIIGARPSRQIINLANKRKNIIVTGFLEDPYIILNSCFAVIAPMQNGGGIQNKILEVMGMGKINILTSYGANPILGAKDKEHFFVEDNALAMAERINDIFVSDENCRDIGAKAKQLILDNYTWDAYEKKILAAFVKLDI</sequence>
<evidence type="ECO:0000256" key="1">
    <source>
        <dbReference type="ARBA" id="ARBA00022679"/>
    </source>
</evidence>
<dbReference type="GO" id="GO:0016757">
    <property type="term" value="F:glycosyltransferase activity"/>
    <property type="evidence" value="ECO:0007669"/>
    <property type="project" value="TreeGrafter"/>
</dbReference>
<dbReference type="Proteomes" id="UP000537718">
    <property type="component" value="Unassembled WGS sequence"/>
</dbReference>
<dbReference type="AlphaFoldDB" id="A0A7W8YVB2"/>